<dbReference type="Pfam" id="PF01243">
    <property type="entry name" value="PNPOx_N"/>
    <property type="match status" value="1"/>
</dbReference>
<reference evidence="2" key="2">
    <citation type="submission" date="2014-06" db="EMBL/GenBank/DDBJ databases">
        <title>The complete genome of Blastobotrys (Arxula) adeninivorans LS3 - a yeast of biotechnological interest.</title>
        <authorList>
            <person name="Kunze G."/>
            <person name="Gaillardin C."/>
            <person name="Czernicka M."/>
            <person name="Durrens P."/>
            <person name="Martin T."/>
            <person name="Boer E."/>
            <person name="Gabaldon T."/>
            <person name="Cruz J."/>
            <person name="Talla E."/>
            <person name="Marck C."/>
            <person name="Goffeau A."/>
            <person name="Barbe V."/>
            <person name="Baret P."/>
            <person name="Baronian K."/>
            <person name="Beier S."/>
            <person name="Bleykasten C."/>
            <person name="Bode R."/>
            <person name="Casaregola S."/>
            <person name="Despons L."/>
            <person name="Fairhead C."/>
            <person name="Giersberg M."/>
            <person name="Gierski P."/>
            <person name="Hahnel U."/>
            <person name="Hartmann A."/>
            <person name="Jankowska D."/>
            <person name="Jubin C."/>
            <person name="Jung P."/>
            <person name="Lafontaine I."/>
            <person name="Leh-Louis V."/>
            <person name="Lemaire M."/>
            <person name="Marcet-Houben M."/>
            <person name="Mascher M."/>
            <person name="Morel G."/>
            <person name="Richard G.-F."/>
            <person name="Riechen J."/>
            <person name="Sacerdot C."/>
            <person name="Sarkar A."/>
            <person name="Savel G."/>
            <person name="Schacherer J."/>
            <person name="Sherman D."/>
            <person name="Straub M.-L."/>
            <person name="Stein N."/>
            <person name="Thierry A."/>
            <person name="Trautwein-Schult A."/>
            <person name="Westhof E."/>
            <person name="Worch S."/>
            <person name="Dujon B."/>
            <person name="Souciet J.-L."/>
            <person name="Wincker P."/>
            <person name="Scholz U."/>
            <person name="Neuveglise N."/>
        </authorList>
    </citation>
    <scope>NUCLEOTIDE SEQUENCE</scope>
    <source>
        <strain evidence="2">LS3</strain>
    </source>
</reference>
<evidence type="ECO:0000313" key="2">
    <source>
        <dbReference type="EMBL" id="CDP33832.1"/>
    </source>
</evidence>
<dbReference type="InterPro" id="IPR012349">
    <property type="entry name" value="Split_barrel_FMN-bd"/>
</dbReference>
<evidence type="ECO:0000259" key="1">
    <source>
        <dbReference type="Pfam" id="PF01243"/>
    </source>
</evidence>
<dbReference type="SUPFAM" id="SSF50475">
    <property type="entry name" value="FMN-binding split barrel"/>
    <property type="match status" value="1"/>
</dbReference>
<dbReference type="GO" id="GO:0005634">
    <property type="term" value="C:nucleus"/>
    <property type="evidence" value="ECO:0007669"/>
    <property type="project" value="TreeGrafter"/>
</dbReference>
<dbReference type="GO" id="GO:0005737">
    <property type="term" value="C:cytoplasm"/>
    <property type="evidence" value="ECO:0007669"/>
    <property type="project" value="TreeGrafter"/>
</dbReference>
<dbReference type="EMBL" id="HG937691">
    <property type="protein sequence ID" value="CDP33832.1"/>
    <property type="molecule type" value="Genomic_DNA"/>
</dbReference>
<dbReference type="AlphaFoldDB" id="A0A060T4L2"/>
<proteinExistence type="predicted"/>
<feature type="domain" description="Pyridoxamine 5'-phosphate oxidase N-terminal" evidence="1">
    <location>
        <begin position="3"/>
        <end position="150"/>
    </location>
</feature>
<dbReference type="InterPro" id="IPR052841">
    <property type="entry name" value="PMP_oxidase-like"/>
</dbReference>
<reference evidence="2" key="1">
    <citation type="submission" date="2014-02" db="EMBL/GenBank/DDBJ databases">
        <authorList>
            <person name="Genoscope - CEA"/>
        </authorList>
    </citation>
    <scope>NUCLEOTIDE SEQUENCE</scope>
    <source>
        <strain evidence="2">LS3</strain>
    </source>
</reference>
<gene>
    <name evidence="2" type="ORF">GNLVRS02_ARAD1A18524g</name>
</gene>
<dbReference type="InterPro" id="IPR011576">
    <property type="entry name" value="Pyridox_Oxase_N"/>
</dbReference>
<dbReference type="PANTHER" id="PTHR28040">
    <property type="entry name" value="PYRIDOXAMINE 5'-PHOSPHATE OXIDASE YLR456W HOMOLOG-RELATED"/>
    <property type="match status" value="1"/>
</dbReference>
<organism evidence="2">
    <name type="scientific">Blastobotrys adeninivorans</name>
    <name type="common">Yeast</name>
    <name type="synonym">Arxula adeninivorans</name>
    <dbReference type="NCBI Taxonomy" id="409370"/>
    <lineage>
        <taxon>Eukaryota</taxon>
        <taxon>Fungi</taxon>
        <taxon>Dikarya</taxon>
        <taxon>Ascomycota</taxon>
        <taxon>Saccharomycotina</taxon>
        <taxon>Dipodascomycetes</taxon>
        <taxon>Dipodascales</taxon>
        <taxon>Trichomonascaceae</taxon>
        <taxon>Blastobotrys</taxon>
    </lineage>
</organism>
<sequence length="170" mass="19075">MPLPDEILTLLQNSKYVHLGTCSDNIPHVSLMNYTYVEEGSPYKEDRPAIVLTSKRDANKVKHITSNPNVSILIHDWTTTRRSSATSSGLARMIQDMNQTEMSSRSATLQGTATIVEDKEKHQYFLNKHLEGCAKEALNFTDSDMVVILVHISGATVVDVENHVQTYRLD</sequence>
<dbReference type="PANTHER" id="PTHR28040:SF1">
    <property type="entry name" value="PYRIDOXAMINE 5'-PHOSPHATE OXIDASE YLR456W HOMOLOG-RELATED"/>
    <property type="match status" value="1"/>
</dbReference>
<dbReference type="PhylomeDB" id="A0A060T4L2"/>
<protein>
    <submittedName>
        <fullName evidence="2">ARAD1A18524p</fullName>
    </submittedName>
</protein>
<dbReference type="Gene3D" id="2.30.110.10">
    <property type="entry name" value="Electron Transport, Fmn-binding Protein, Chain A"/>
    <property type="match status" value="1"/>
</dbReference>
<accession>A0A060T4L2</accession>
<name>A0A060T4L2_BLAAD</name>